<dbReference type="Proteomes" id="UP000694864">
    <property type="component" value="Chromosome 7"/>
</dbReference>
<accession>A0ABM0SWQ7</accession>
<reference evidence="8" key="1">
    <citation type="journal article" date="2014" name="Nat. Commun.">
        <title>The emerging biofuel crop Camelina sativa retains a highly undifferentiated hexaploid genome structure.</title>
        <authorList>
            <person name="Kagale S."/>
            <person name="Koh C."/>
            <person name="Nixon J."/>
            <person name="Bollina V."/>
            <person name="Clarke W.E."/>
            <person name="Tuteja R."/>
            <person name="Spillane C."/>
            <person name="Robinson S.J."/>
            <person name="Links M.G."/>
            <person name="Clarke C."/>
            <person name="Higgins E.E."/>
            <person name="Huebert T."/>
            <person name="Sharpe A.G."/>
            <person name="Parkin I.A."/>
        </authorList>
    </citation>
    <scope>NUCLEOTIDE SEQUENCE [LARGE SCALE GENOMIC DNA]</scope>
    <source>
        <strain evidence="8">cv. DH55</strain>
    </source>
</reference>
<dbReference type="CDD" id="cd10017">
    <property type="entry name" value="B3_DNA"/>
    <property type="match status" value="3"/>
</dbReference>
<keyword evidence="5" id="KW-0539">Nucleus</keyword>
<feature type="domain" description="TF-B3" evidence="7">
    <location>
        <begin position="330"/>
        <end position="425"/>
    </location>
</feature>
<comment type="subcellular location">
    <subcellularLocation>
        <location evidence="1">Nucleus</location>
    </subcellularLocation>
</comment>
<dbReference type="PANTHER" id="PTHR31674:SF41">
    <property type="entry name" value="B3 DOMAIN-CONTAINING PROTEIN REM-LIKE 1-RELATED"/>
    <property type="match status" value="1"/>
</dbReference>
<evidence type="ECO:0000256" key="4">
    <source>
        <dbReference type="ARBA" id="ARBA00023163"/>
    </source>
</evidence>
<proteinExistence type="predicted"/>
<protein>
    <submittedName>
        <fullName evidence="9">B3 domain-containing protein REM-like 2</fullName>
    </submittedName>
</protein>
<dbReference type="InterPro" id="IPR015300">
    <property type="entry name" value="DNA-bd_pseudobarrel_sf"/>
</dbReference>
<dbReference type="RefSeq" id="XP_010417231.1">
    <property type="nucleotide sequence ID" value="XM_010418929.2"/>
</dbReference>
<feature type="domain" description="TF-B3" evidence="7">
    <location>
        <begin position="178"/>
        <end position="277"/>
    </location>
</feature>
<evidence type="ECO:0000256" key="5">
    <source>
        <dbReference type="ARBA" id="ARBA00023242"/>
    </source>
</evidence>
<feature type="compositionally biased region" description="Polar residues" evidence="6">
    <location>
        <begin position="13"/>
        <end position="26"/>
    </location>
</feature>
<sequence>MLRVSACDVRQLPSPTNSDHNKTVNTSKKHQRPTEEGGDVQENAVLVRAKRGRKTKSIPEESWDNSSFFAFVTASNLEADALYLPQDFTSSSGLPKFFCKVVLTDGRGNSWELELRYDKSSNSFYMSRGWRHFCDELGKKVGSVFTFELMKEWGTPFLSFSPSKATLCYETSENLDHFVTLNLSYDSLKNCRLYLPSGNMRRNGLDESRLVTLLGKDGTRTIANLVRETSGRNFGRLSLGKAWREFALANNLEVGENFTLECIWENATPILRLSDTKPRRYIKRGPKPKFSGFCKKVSASSAAKDGKEREKGKNIEEPINEASLIENHLLVILPLLHEDVKAYTLFLPSQFMKANGIDILFGKILLLGRKESEWCGCLLSRDGNVSVGYGWRNFCEANGVKIGDSFSLEFKHNVDNIPVLQFRPKLRSGE</sequence>
<dbReference type="SUPFAM" id="SSF101936">
    <property type="entry name" value="DNA-binding pseudobarrel domain"/>
    <property type="match status" value="3"/>
</dbReference>
<dbReference type="InterPro" id="IPR039218">
    <property type="entry name" value="REM_fam"/>
</dbReference>
<evidence type="ECO:0000256" key="3">
    <source>
        <dbReference type="ARBA" id="ARBA00023125"/>
    </source>
</evidence>
<dbReference type="InterPro" id="IPR003340">
    <property type="entry name" value="B3_DNA-bd"/>
</dbReference>
<evidence type="ECO:0000256" key="2">
    <source>
        <dbReference type="ARBA" id="ARBA00023015"/>
    </source>
</evidence>
<keyword evidence="2" id="KW-0805">Transcription regulation</keyword>
<organism evidence="8 9">
    <name type="scientific">Camelina sativa</name>
    <name type="common">False flax</name>
    <name type="synonym">Myagrum sativum</name>
    <dbReference type="NCBI Taxonomy" id="90675"/>
    <lineage>
        <taxon>Eukaryota</taxon>
        <taxon>Viridiplantae</taxon>
        <taxon>Streptophyta</taxon>
        <taxon>Embryophyta</taxon>
        <taxon>Tracheophyta</taxon>
        <taxon>Spermatophyta</taxon>
        <taxon>Magnoliopsida</taxon>
        <taxon>eudicotyledons</taxon>
        <taxon>Gunneridae</taxon>
        <taxon>Pentapetalae</taxon>
        <taxon>rosids</taxon>
        <taxon>malvids</taxon>
        <taxon>Brassicales</taxon>
        <taxon>Brassicaceae</taxon>
        <taxon>Camelineae</taxon>
        <taxon>Camelina</taxon>
    </lineage>
</organism>
<keyword evidence="3" id="KW-0238">DNA-binding</keyword>
<dbReference type="Pfam" id="PF02362">
    <property type="entry name" value="B3"/>
    <property type="match status" value="3"/>
</dbReference>
<feature type="domain" description="TF-B3" evidence="7">
    <location>
        <begin position="67"/>
        <end position="164"/>
    </location>
</feature>
<keyword evidence="4" id="KW-0804">Transcription</keyword>
<evidence type="ECO:0000259" key="7">
    <source>
        <dbReference type="PROSITE" id="PS50863"/>
    </source>
</evidence>
<dbReference type="GeneID" id="104702994"/>
<feature type="region of interest" description="Disordered" evidence="6">
    <location>
        <begin position="1"/>
        <end position="41"/>
    </location>
</feature>
<dbReference type="PROSITE" id="PS50863">
    <property type="entry name" value="B3"/>
    <property type="match status" value="3"/>
</dbReference>
<evidence type="ECO:0000313" key="9">
    <source>
        <dbReference type="RefSeq" id="XP_010417231.1"/>
    </source>
</evidence>
<evidence type="ECO:0000256" key="6">
    <source>
        <dbReference type="SAM" id="MobiDB-lite"/>
    </source>
</evidence>
<evidence type="ECO:0000313" key="8">
    <source>
        <dbReference type="Proteomes" id="UP000694864"/>
    </source>
</evidence>
<reference evidence="9" key="2">
    <citation type="submission" date="2025-08" db="UniProtKB">
        <authorList>
            <consortium name="RefSeq"/>
        </authorList>
    </citation>
    <scope>IDENTIFICATION</scope>
    <source>
        <tissue evidence="9">Leaf</tissue>
    </source>
</reference>
<name>A0ABM0SWQ7_CAMSA</name>
<dbReference type="Gene3D" id="2.40.330.10">
    <property type="entry name" value="DNA-binding pseudobarrel domain"/>
    <property type="match status" value="3"/>
</dbReference>
<keyword evidence="8" id="KW-1185">Reference proteome</keyword>
<gene>
    <name evidence="9" type="primary">LOC104702994</name>
</gene>
<dbReference type="PANTHER" id="PTHR31674">
    <property type="entry name" value="B3 DOMAIN-CONTAINING PROTEIN REM-LIKE 3-RELATED"/>
    <property type="match status" value="1"/>
</dbReference>
<dbReference type="SMART" id="SM01019">
    <property type="entry name" value="B3"/>
    <property type="match status" value="3"/>
</dbReference>
<evidence type="ECO:0000256" key="1">
    <source>
        <dbReference type="ARBA" id="ARBA00004123"/>
    </source>
</evidence>